<dbReference type="Gene3D" id="3.30.1490.20">
    <property type="entry name" value="ATP-grasp fold, A domain"/>
    <property type="match status" value="1"/>
</dbReference>
<evidence type="ECO:0000313" key="16">
    <source>
        <dbReference type="EMBL" id="OMD42334.1"/>
    </source>
</evidence>
<name>A0ABX3H0A8_PAEBO</name>
<proteinExistence type="inferred from homology"/>
<comment type="catalytic activity">
    <reaction evidence="14">
        <text>pyruvate + ATP + H2O = phosphoenolpyruvate + AMP + phosphate + 2 H(+)</text>
        <dbReference type="Rhea" id="RHEA:11364"/>
        <dbReference type="ChEBI" id="CHEBI:15361"/>
        <dbReference type="ChEBI" id="CHEBI:15377"/>
        <dbReference type="ChEBI" id="CHEBI:15378"/>
        <dbReference type="ChEBI" id="CHEBI:30616"/>
        <dbReference type="ChEBI" id="CHEBI:43474"/>
        <dbReference type="ChEBI" id="CHEBI:58702"/>
        <dbReference type="ChEBI" id="CHEBI:456215"/>
        <dbReference type="EC" id="2.7.9.2"/>
    </reaction>
</comment>
<dbReference type="PANTHER" id="PTHR43030">
    <property type="entry name" value="PHOSPHOENOLPYRUVATE SYNTHASE"/>
    <property type="match status" value="1"/>
</dbReference>
<keyword evidence="12" id="KW-0460">Magnesium</keyword>
<keyword evidence="10" id="KW-0418">Kinase</keyword>
<evidence type="ECO:0000256" key="4">
    <source>
        <dbReference type="ARBA" id="ARBA00007837"/>
    </source>
</evidence>
<evidence type="ECO:0000256" key="1">
    <source>
        <dbReference type="ARBA" id="ARBA00001946"/>
    </source>
</evidence>
<dbReference type="SUPFAM" id="SSF56059">
    <property type="entry name" value="Glutathione synthetase ATP-binding domain-like"/>
    <property type="match status" value="1"/>
</dbReference>
<keyword evidence="7" id="KW-0808">Transferase</keyword>
<feature type="domain" description="Pyruvate phosphate dikinase AMP/ATP-binding" evidence="15">
    <location>
        <begin position="59"/>
        <end position="274"/>
    </location>
</feature>
<comment type="caution">
    <text evidence="16">The sequence shown here is derived from an EMBL/GenBank/DDBJ whole genome shotgun (WGS) entry which is preliminary data.</text>
</comment>
<evidence type="ECO:0000256" key="12">
    <source>
        <dbReference type="ARBA" id="ARBA00022842"/>
    </source>
</evidence>
<keyword evidence="11" id="KW-0067">ATP-binding</keyword>
<dbReference type="Gene3D" id="3.30.470.20">
    <property type="entry name" value="ATP-grasp fold, B domain"/>
    <property type="match status" value="1"/>
</dbReference>
<organism evidence="16 17">
    <name type="scientific">Paenibacillus borealis</name>
    <dbReference type="NCBI Taxonomy" id="160799"/>
    <lineage>
        <taxon>Bacteria</taxon>
        <taxon>Bacillati</taxon>
        <taxon>Bacillota</taxon>
        <taxon>Bacilli</taxon>
        <taxon>Bacillales</taxon>
        <taxon>Paenibacillaceae</taxon>
        <taxon>Paenibacillus</taxon>
    </lineage>
</organism>
<gene>
    <name evidence="16" type="ORF">BSK56_25925</name>
</gene>
<dbReference type="Pfam" id="PF01326">
    <property type="entry name" value="PPDK_N"/>
    <property type="match status" value="1"/>
</dbReference>
<dbReference type="RefSeq" id="WP_076113387.1">
    <property type="nucleotide sequence ID" value="NZ_MPTB01000041.1"/>
</dbReference>
<evidence type="ECO:0000256" key="6">
    <source>
        <dbReference type="ARBA" id="ARBA00021623"/>
    </source>
</evidence>
<dbReference type="InterPro" id="IPR002192">
    <property type="entry name" value="PPDK_AMP/ATP-bd"/>
</dbReference>
<evidence type="ECO:0000256" key="11">
    <source>
        <dbReference type="ARBA" id="ARBA00022840"/>
    </source>
</evidence>
<protein>
    <recommendedName>
        <fullName evidence="6">Phosphoenolpyruvate synthase</fullName>
        <ecNumber evidence="5">2.7.9.2</ecNumber>
    </recommendedName>
    <alternativeName>
        <fullName evidence="13">Pyruvate, water dikinase</fullName>
    </alternativeName>
</protein>
<comment type="pathway">
    <text evidence="3">Carbohydrate biosynthesis; gluconeogenesis.</text>
</comment>
<dbReference type="Proteomes" id="UP000187412">
    <property type="component" value="Unassembled WGS sequence"/>
</dbReference>
<evidence type="ECO:0000256" key="13">
    <source>
        <dbReference type="ARBA" id="ARBA00033470"/>
    </source>
</evidence>
<evidence type="ECO:0000256" key="14">
    <source>
        <dbReference type="ARBA" id="ARBA00047700"/>
    </source>
</evidence>
<dbReference type="InterPro" id="IPR013815">
    <property type="entry name" value="ATP_grasp_subdomain_1"/>
</dbReference>
<accession>A0ABX3H0A8</accession>
<comment type="function">
    <text evidence="2">Catalyzes the phosphorylation of pyruvate to phosphoenolpyruvate.</text>
</comment>
<evidence type="ECO:0000256" key="10">
    <source>
        <dbReference type="ARBA" id="ARBA00022777"/>
    </source>
</evidence>
<keyword evidence="8" id="KW-0479">Metal-binding</keyword>
<dbReference type="EC" id="2.7.9.2" evidence="5"/>
<comment type="similarity">
    <text evidence="4">Belongs to the PEP-utilizing enzyme family.</text>
</comment>
<evidence type="ECO:0000256" key="7">
    <source>
        <dbReference type="ARBA" id="ARBA00022679"/>
    </source>
</evidence>
<keyword evidence="9" id="KW-0547">Nucleotide-binding</keyword>
<comment type="cofactor">
    <cofactor evidence="1">
        <name>Mg(2+)</name>
        <dbReference type="ChEBI" id="CHEBI:18420"/>
    </cofactor>
</comment>
<evidence type="ECO:0000256" key="8">
    <source>
        <dbReference type="ARBA" id="ARBA00022723"/>
    </source>
</evidence>
<evidence type="ECO:0000256" key="5">
    <source>
        <dbReference type="ARBA" id="ARBA00011996"/>
    </source>
</evidence>
<evidence type="ECO:0000256" key="9">
    <source>
        <dbReference type="ARBA" id="ARBA00022741"/>
    </source>
</evidence>
<evidence type="ECO:0000256" key="3">
    <source>
        <dbReference type="ARBA" id="ARBA00004742"/>
    </source>
</evidence>
<evidence type="ECO:0000256" key="2">
    <source>
        <dbReference type="ARBA" id="ARBA00002988"/>
    </source>
</evidence>
<sequence length="280" mass="30966">MPILIPLDQAADCSLQSIGAKAWRLGVAGREGLAVPDLMVIPHECMEAHRSDLQVYLSEELHKHFDLDHTVFAVRSSSNAEDLSYASAAGIFESVLGVRGMEEIISAVEECNRALHSETARKYMQRLENDCLQMNIIIQELITPRRAGVLITGRPGSDQFIAEGAWGLAVDIVSGMTNPDFLTASLQEGRNYTVRKGGQMTVCLPTVDGKGIYYREKSRIELDSEIFDEAFIIQLAAVADRVRTIFGGDQEVEWAEDNNGKLWLIQSRPFANKNSLRAPG</sequence>
<reference evidence="16 17" key="1">
    <citation type="submission" date="2016-10" db="EMBL/GenBank/DDBJ databases">
        <title>Paenibacillus species isolates.</title>
        <authorList>
            <person name="Beno S.M."/>
        </authorList>
    </citation>
    <scope>NUCLEOTIDE SEQUENCE [LARGE SCALE GENOMIC DNA]</scope>
    <source>
        <strain evidence="16 17">FSL H7-0744</strain>
    </source>
</reference>
<evidence type="ECO:0000259" key="15">
    <source>
        <dbReference type="Pfam" id="PF01326"/>
    </source>
</evidence>
<keyword evidence="17" id="KW-1185">Reference proteome</keyword>
<dbReference type="InterPro" id="IPR006319">
    <property type="entry name" value="PEP_synth"/>
</dbReference>
<dbReference type="EMBL" id="MPTB01000041">
    <property type="protein sequence ID" value="OMD42334.1"/>
    <property type="molecule type" value="Genomic_DNA"/>
</dbReference>
<dbReference type="PANTHER" id="PTHR43030:SF1">
    <property type="entry name" value="PHOSPHOENOLPYRUVATE SYNTHASE"/>
    <property type="match status" value="1"/>
</dbReference>
<evidence type="ECO:0000313" key="17">
    <source>
        <dbReference type="Proteomes" id="UP000187412"/>
    </source>
</evidence>